<dbReference type="EMBL" id="PDUG01000004">
    <property type="protein sequence ID" value="PIC37236.1"/>
    <property type="molecule type" value="Genomic_DNA"/>
</dbReference>
<accession>A0A2G5UDB1</accession>
<feature type="domain" description="F-box" evidence="1">
    <location>
        <begin position="2"/>
        <end position="54"/>
    </location>
</feature>
<dbReference type="AlphaFoldDB" id="A0A2G5UDB1"/>
<evidence type="ECO:0000313" key="3">
    <source>
        <dbReference type="Proteomes" id="UP000230233"/>
    </source>
</evidence>
<dbReference type="InterPro" id="IPR001810">
    <property type="entry name" value="F-box_dom"/>
</dbReference>
<organism evidence="2 3">
    <name type="scientific">Caenorhabditis nigoni</name>
    <dbReference type="NCBI Taxonomy" id="1611254"/>
    <lineage>
        <taxon>Eukaryota</taxon>
        <taxon>Metazoa</taxon>
        <taxon>Ecdysozoa</taxon>
        <taxon>Nematoda</taxon>
        <taxon>Chromadorea</taxon>
        <taxon>Rhabditida</taxon>
        <taxon>Rhabditina</taxon>
        <taxon>Rhabditomorpha</taxon>
        <taxon>Rhabditoidea</taxon>
        <taxon>Rhabditidae</taxon>
        <taxon>Peloderinae</taxon>
        <taxon>Caenorhabditis</taxon>
    </lineage>
</organism>
<dbReference type="Pfam" id="PF07735">
    <property type="entry name" value="FBA_2"/>
    <property type="match status" value="1"/>
</dbReference>
<comment type="caution">
    <text evidence="2">The sequence shown here is derived from an EMBL/GenBank/DDBJ whole genome shotgun (WGS) entry which is preliminary data.</text>
</comment>
<dbReference type="PROSITE" id="PS50181">
    <property type="entry name" value="FBOX"/>
    <property type="match status" value="1"/>
</dbReference>
<sequence length="303" mass="35026">MPFPILRTPFVVLSEIISLLEPNEIVTASFCSKNIRCLLKRHYQRGKPLEWRLLMINHDSWGRVSIETSKNGEQITVMSAKHISELQGHELKQNNEKCPVIYFEDLRLGTAMIVDYVTGLFRLDVFAVVMDSNGIWAIDWVNNRQEKMLGGVQLIKSLKYNSNADETLDYVLRNARFSLYFNLDYNVSDNFKFDGKLGPMKQLWIRSNGHWVTCDNLMNFDGLAIRIQGSKLSISDFNAFLRHWRAGASARLEYLYVSFEQETFIESDGHETVFTGGYSIQRTDGVEAMIQCSPRWFLMGVWH</sequence>
<dbReference type="PANTHER" id="PTHR21503:SF8">
    <property type="entry name" value="F-BOX ASSOCIATED DOMAIN-CONTAINING PROTEIN-RELATED"/>
    <property type="match status" value="1"/>
</dbReference>
<protein>
    <recommendedName>
        <fullName evidence="1">F-box domain-containing protein</fullName>
    </recommendedName>
</protein>
<keyword evidence="3" id="KW-1185">Reference proteome</keyword>
<dbReference type="InterPro" id="IPR012885">
    <property type="entry name" value="F-box_Sdz-33"/>
</dbReference>
<proteinExistence type="predicted"/>
<evidence type="ECO:0000259" key="1">
    <source>
        <dbReference type="PROSITE" id="PS50181"/>
    </source>
</evidence>
<name>A0A2G5UDB1_9PELO</name>
<gene>
    <name evidence="2" type="primary">Cnig_chr_IV.g15928</name>
    <name evidence="2" type="ORF">B9Z55_015928</name>
</gene>
<evidence type="ECO:0000313" key="2">
    <source>
        <dbReference type="EMBL" id="PIC37236.1"/>
    </source>
</evidence>
<dbReference type="PANTHER" id="PTHR21503">
    <property type="entry name" value="F-BOX-CONTAINING HYPOTHETICAL PROTEIN C.ELEGANS"/>
    <property type="match status" value="1"/>
</dbReference>
<dbReference type="Proteomes" id="UP000230233">
    <property type="component" value="Chromosome IV"/>
</dbReference>
<dbReference type="Pfam" id="PF00646">
    <property type="entry name" value="F-box"/>
    <property type="match status" value="1"/>
</dbReference>
<reference evidence="3" key="1">
    <citation type="submission" date="2017-10" db="EMBL/GenBank/DDBJ databases">
        <title>Rapid genome shrinkage in a self-fertile nematode reveals novel sperm competition proteins.</title>
        <authorList>
            <person name="Yin D."/>
            <person name="Schwarz E.M."/>
            <person name="Thomas C.G."/>
            <person name="Felde R.L."/>
            <person name="Korf I.F."/>
            <person name="Cutter A.D."/>
            <person name="Schartner C.M."/>
            <person name="Ralston E.J."/>
            <person name="Meyer B.J."/>
            <person name="Haag E.S."/>
        </authorList>
    </citation>
    <scope>NUCLEOTIDE SEQUENCE [LARGE SCALE GENOMIC DNA]</scope>
    <source>
        <strain evidence="3">JU1422</strain>
    </source>
</reference>